<dbReference type="EnsemblProtists" id="EKX50357">
    <property type="protein sequence ID" value="EKX50357"/>
    <property type="gene ID" value="GUITHDRAFT_104168"/>
</dbReference>
<organism evidence="7">
    <name type="scientific">Guillardia theta (strain CCMP2712)</name>
    <name type="common">Cryptophyte</name>
    <dbReference type="NCBI Taxonomy" id="905079"/>
    <lineage>
        <taxon>Eukaryota</taxon>
        <taxon>Cryptophyceae</taxon>
        <taxon>Pyrenomonadales</taxon>
        <taxon>Geminigeraceae</taxon>
        <taxon>Guillardia</taxon>
    </lineage>
</organism>
<protein>
    <submittedName>
        <fullName evidence="7">Mnd1/GAJ meiosis-specific interhomolog recombination protein, meiotic nuclear division 1</fullName>
    </submittedName>
</protein>
<feature type="domain" description="Mnd1 HTH" evidence="6">
    <location>
        <begin position="51"/>
        <end position="108"/>
    </location>
</feature>
<evidence type="ECO:0000256" key="2">
    <source>
        <dbReference type="ARBA" id="ARBA00005981"/>
    </source>
</evidence>
<dbReference type="GO" id="GO:0007131">
    <property type="term" value="P:reciprocal meiotic recombination"/>
    <property type="evidence" value="ECO:0007669"/>
    <property type="project" value="InterPro"/>
</dbReference>
<dbReference type="eggNOG" id="KOG3433">
    <property type="taxonomic scope" value="Eukaryota"/>
</dbReference>
<dbReference type="KEGG" id="gtt:GUITHDRAFT_104168"/>
<gene>
    <name evidence="7" type="primary">Mnd1</name>
    <name evidence="7" type="ORF">GUITHDRAFT_104168</name>
</gene>
<evidence type="ECO:0000256" key="4">
    <source>
        <dbReference type="ARBA" id="ARBA00023242"/>
    </source>
</evidence>
<evidence type="ECO:0000256" key="5">
    <source>
        <dbReference type="SAM" id="Coils"/>
    </source>
</evidence>
<dbReference type="Pfam" id="PF03962">
    <property type="entry name" value="Mnd1"/>
    <property type="match status" value="1"/>
</dbReference>
<reference evidence="9" key="2">
    <citation type="submission" date="2012-11" db="EMBL/GenBank/DDBJ databases">
        <authorList>
            <person name="Kuo A."/>
            <person name="Curtis B.A."/>
            <person name="Tanifuji G."/>
            <person name="Burki F."/>
            <person name="Gruber A."/>
            <person name="Irimia M."/>
            <person name="Maruyama S."/>
            <person name="Arias M.C."/>
            <person name="Ball S.G."/>
            <person name="Gile G.H."/>
            <person name="Hirakawa Y."/>
            <person name="Hopkins J.F."/>
            <person name="Rensing S.A."/>
            <person name="Schmutz J."/>
            <person name="Symeonidi A."/>
            <person name="Elias M."/>
            <person name="Eveleigh R.J."/>
            <person name="Herman E.K."/>
            <person name="Klute M.J."/>
            <person name="Nakayama T."/>
            <person name="Obornik M."/>
            <person name="Reyes-Prieto A."/>
            <person name="Armbrust E.V."/>
            <person name="Aves S.J."/>
            <person name="Beiko R.G."/>
            <person name="Coutinho P."/>
            <person name="Dacks J.B."/>
            <person name="Durnford D.G."/>
            <person name="Fast N.M."/>
            <person name="Green B.R."/>
            <person name="Grisdale C."/>
            <person name="Hempe F."/>
            <person name="Henrissat B."/>
            <person name="Hoppner M.P."/>
            <person name="Ishida K.-I."/>
            <person name="Kim E."/>
            <person name="Koreny L."/>
            <person name="Kroth P.G."/>
            <person name="Liu Y."/>
            <person name="Malik S.-B."/>
            <person name="Maier U.G."/>
            <person name="McRose D."/>
            <person name="Mock T."/>
            <person name="Neilson J.A."/>
            <person name="Onodera N.T."/>
            <person name="Poole A.M."/>
            <person name="Pritham E.J."/>
            <person name="Richards T.A."/>
            <person name="Rocap G."/>
            <person name="Roy S.W."/>
            <person name="Sarai C."/>
            <person name="Schaack S."/>
            <person name="Shirato S."/>
            <person name="Slamovits C.H."/>
            <person name="Spencer D.F."/>
            <person name="Suzuki S."/>
            <person name="Worden A.Z."/>
            <person name="Zauner S."/>
            <person name="Barry K."/>
            <person name="Bell C."/>
            <person name="Bharti A.K."/>
            <person name="Crow J.A."/>
            <person name="Grimwood J."/>
            <person name="Kramer R."/>
            <person name="Lindquist E."/>
            <person name="Lucas S."/>
            <person name="Salamov A."/>
            <person name="McFadden G.I."/>
            <person name="Lane C.E."/>
            <person name="Keeling P.J."/>
            <person name="Gray M.W."/>
            <person name="Grigoriev I.V."/>
            <person name="Archibald J.M."/>
        </authorList>
    </citation>
    <scope>NUCLEOTIDE SEQUENCE</scope>
    <source>
        <strain evidence="9">CCMP2712</strain>
    </source>
</reference>
<name>L1JPJ0_GUITC</name>
<evidence type="ECO:0000313" key="8">
    <source>
        <dbReference type="EnsemblProtists" id="EKX50357"/>
    </source>
</evidence>
<reference evidence="8" key="3">
    <citation type="submission" date="2016-03" db="UniProtKB">
        <authorList>
            <consortium name="EnsemblProtists"/>
        </authorList>
    </citation>
    <scope>IDENTIFICATION</scope>
</reference>
<proteinExistence type="inferred from homology"/>
<dbReference type="HOGENOM" id="CLU_080628_0_0_1"/>
<evidence type="ECO:0000259" key="6">
    <source>
        <dbReference type="Pfam" id="PF03962"/>
    </source>
</evidence>
<reference evidence="7 9" key="1">
    <citation type="journal article" date="2012" name="Nature">
        <title>Algal genomes reveal evolutionary mosaicism and the fate of nucleomorphs.</title>
        <authorList>
            <consortium name="DOE Joint Genome Institute"/>
            <person name="Curtis B.A."/>
            <person name="Tanifuji G."/>
            <person name="Burki F."/>
            <person name="Gruber A."/>
            <person name="Irimia M."/>
            <person name="Maruyama S."/>
            <person name="Arias M.C."/>
            <person name="Ball S.G."/>
            <person name="Gile G.H."/>
            <person name="Hirakawa Y."/>
            <person name="Hopkins J.F."/>
            <person name="Kuo A."/>
            <person name="Rensing S.A."/>
            <person name="Schmutz J."/>
            <person name="Symeonidi A."/>
            <person name="Elias M."/>
            <person name="Eveleigh R.J."/>
            <person name="Herman E.K."/>
            <person name="Klute M.J."/>
            <person name="Nakayama T."/>
            <person name="Obornik M."/>
            <person name="Reyes-Prieto A."/>
            <person name="Armbrust E.V."/>
            <person name="Aves S.J."/>
            <person name="Beiko R.G."/>
            <person name="Coutinho P."/>
            <person name="Dacks J.B."/>
            <person name="Durnford D.G."/>
            <person name="Fast N.M."/>
            <person name="Green B.R."/>
            <person name="Grisdale C.J."/>
            <person name="Hempel F."/>
            <person name="Henrissat B."/>
            <person name="Hoppner M.P."/>
            <person name="Ishida K."/>
            <person name="Kim E."/>
            <person name="Koreny L."/>
            <person name="Kroth P.G."/>
            <person name="Liu Y."/>
            <person name="Malik S.B."/>
            <person name="Maier U.G."/>
            <person name="McRose D."/>
            <person name="Mock T."/>
            <person name="Neilson J.A."/>
            <person name="Onodera N.T."/>
            <person name="Poole A.M."/>
            <person name="Pritham E.J."/>
            <person name="Richards T.A."/>
            <person name="Rocap G."/>
            <person name="Roy S.W."/>
            <person name="Sarai C."/>
            <person name="Schaack S."/>
            <person name="Shirato S."/>
            <person name="Slamovits C.H."/>
            <person name="Spencer D.F."/>
            <person name="Suzuki S."/>
            <person name="Worden A.Z."/>
            <person name="Zauner S."/>
            <person name="Barry K."/>
            <person name="Bell C."/>
            <person name="Bharti A.K."/>
            <person name="Crow J.A."/>
            <person name="Grimwood J."/>
            <person name="Kramer R."/>
            <person name="Lindquist E."/>
            <person name="Lucas S."/>
            <person name="Salamov A."/>
            <person name="McFadden G.I."/>
            <person name="Lane C.E."/>
            <person name="Keeling P.J."/>
            <person name="Gray M.W."/>
            <person name="Grigoriev I.V."/>
            <person name="Archibald J.M."/>
        </authorList>
    </citation>
    <scope>NUCLEOTIDE SEQUENCE</scope>
    <source>
        <strain evidence="7 9">CCMP2712</strain>
    </source>
</reference>
<evidence type="ECO:0000313" key="9">
    <source>
        <dbReference type="Proteomes" id="UP000011087"/>
    </source>
</evidence>
<dbReference type="PaxDb" id="55529-EKX50357"/>
<keyword evidence="4" id="KW-0539">Nucleus</keyword>
<dbReference type="EMBL" id="JH992979">
    <property type="protein sequence ID" value="EKX50357.1"/>
    <property type="molecule type" value="Genomic_DNA"/>
</dbReference>
<dbReference type="Proteomes" id="UP000011087">
    <property type="component" value="Unassembled WGS sequence"/>
</dbReference>
<dbReference type="PIRSF" id="PIRSF026991">
    <property type="entry name" value="Mnd1"/>
    <property type="match status" value="1"/>
</dbReference>
<feature type="coiled-coil region" evidence="5">
    <location>
        <begin position="119"/>
        <end position="180"/>
    </location>
</feature>
<dbReference type="GO" id="GO:0005634">
    <property type="term" value="C:nucleus"/>
    <property type="evidence" value="ECO:0007669"/>
    <property type="project" value="UniProtKB-SubCell"/>
</dbReference>
<sequence>MAMTLQCYGVREERWIFGIGTKFVASDFPPWRFVAAMPPKGVSMDEKRRRILDIFKDAQVYSMKEIEKIGSKKGISGMQIPDIVKSLCDDNLIDTDKIGSGNFYWSLPSKEGQKKRSRLESLQSKVDNTLSKLNSEKKRKTELAAAREATTSRTKLLEEHKKLKENEEQLKEELKKYADKDPAVLKKLENDLAKAFQTATLWGNNLEAVRYYFCKKHGMSDNDIEARFEIAEKDLQQVDWAYFNLPEPEECE</sequence>
<dbReference type="OMA" id="VCYWAFP"/>
<accession>L1JPJ0</accession>
<keyword evidence="3 5" id="KW-0175">Coiled coil</keyword>
<comment type="subcellular location">
    <subcellularLocation>
        <location evidence="1">Nucleus</location>
    </subcellularLocation>
</comment>
<dbReference type="GO" id="GO:0003690">
    <property type="term" value="F:double-stranded DNA binding"/>
    <property type="evidence" value="ECO:0007669"/>
    <property type="project" value="InterPro"/>
</dbReference>
<dbReference type="InterPro" id="IPR005647">
    <property type="entry name" value="Mnd1"/>
</dbReference>
<dbReference type="InterPro" id="IPR040453">
    <property type="entry name" value="Mnd1_HTH"/>
</dbReference>
<dbReference type="GeneID" id="17306918"/>
<comment type="similarity">
    <text evidence="2">Belongs to the MND1 family.</text>
</comment>
<evidence type="ECO:0000313" key="7">
    <source>
        <dbReference type="EMBL" id="EKX50357.1"/>
    </source>
</evidence>
<evidence type="ECO:0000256" key="3">
    <source>
        <dbReference type="ARBA" id="ARBA00023054"/>
    </source>
</evidence>
<evidence type="ECO:0000256" key="1">
    <source>
        <dbReference type="ARBA" id="ARBA00004123"/>
    </source>
</evidence>
<dbReference type="AlphaFoldDB" id="L1JPJ0"/>
<dbReference type="STRING" id="905079.L1JPJ0"/>
<dbReference type="OrthoDB" id="273345at2759"/>
<dbReference type="RefSeq" id="XP_005837337.1">
    <property type="nucleotide sequence ID" value="XM_005837280.1"/>
</dbReference>
<keyword evidence="9" id="KW-1185">Reference proteome</keyword>